<organism evidence="1 3">
    <name type="scientific">Streptococcus acidominimus</name>
    <dbReference type="NCBI Taxonomy" id="1326"/>
    <lineage>
        <taxon>Bacteria</taxon>
        <taxon>Bacillati</taxon>
        <taxon>Bacillota</taxon>
        <taxon>Bacilli</taxon>
        <taxon>Lactobacillales</taxon>
        <taxon>Streptococcaceae</taxon>
        <taxon>Streptococcus</taxon>
    </lineage>
</organism>
<evidence type="ECO:0000313" key="4">
    <source>
        <dbReference type="Proteomes" id="UP000255213"/>
    </source>
</evidence>
<sequence>MFKTATLFEFEFQYHAEMACFCDEERGRATFLSKNYDEIHLTIELENGHLVFHPRWNVKIKTVQGTSKKYVIDINFPDEVMNLDDCPMITED</sequence>
<evidence type="ECO:0000313" key="2">
    <source>
        <dbReference type="EMBL" id="SUN08503.1"/>
    </source>
</evidence>
<dbReference type="Proteomes" id="UP000255213">
    <property type="component" value="Unassembled WGS sequence"/>
</dbReference>
<dbReference type="AlphaFoldDB" id="A0A1Q8EE01"/>
<reference evidence="1" key="1">
    <citation type="submission" date="2016-12" db="EMBL/GenBank/DDBJ databases">
        <authorList>
            <person name="Song W.-J."/>
            <person name="Kurnit D.M."/>
        </authorList>
    </citation>
    <scope>NUCLEOTIDE SEQUENCE [LARGE SCALE GENOMIC DNA]</scope>
    <source>
        <strain evidence="1">ATCC 51725</strain>
    </source>
</reference>
<protein>
    <submittedName>
        <fullName evidence="1">Uncharacterized protein</fullName>
    </submittedName>
</protein>
<evidence type="ECO:0000313" key="1">
    <source>
        <dbReference type="EMBL" id="OLF50008.1"/>
    </source>
</evidence>
<dbReference type="Proteomes" id="UP000186437">
    <property type="component" value="Unassembled WGS sequence"/>
</dbReference>
<proteinExistence type="predicted"/>
<dbReference type="OrthoDB" id="2223053at2"/>
<gene>
    <name evidence="1" type="ORF">BU200_04250</name>
    <name evidence="2" type="ORF">NCTC12957_02101</name>
</gene>
<reference evidence="3" key="2">
    <citation type="submission" date="2016-12" db="EMBL/GenBank/DDBJ databases">
        <authorList>
            <person name="Gulvik C.A."/>
        </authorList>
    </citation>
    <scope>NUCLEOTIDE SEQUENCE [LARGE SCALE GENOMIC DNA]</scope>
    <source>
        <strain evidence="3">ATCC 51725</strain>
    </source>
</reference>
<accession>A0A1Q8EE01</accession>
<name>A0A1Q8EE01_STRAI</name>
<keyword evidence="3" id="KW-1185">Reference proteome</keyword>
<dbReference type="EMBL" id="MSJL01000014">
    <property type="protein sequence ID" value="OLF50008.1"/>
    <property type="molecule type" value="Genomic_DNA"/>
</dbReference>
<dbReference type="EMBL" id="UHEN01000001">
    <property type="protein sequence ID" value="SUN08503.1"/>
    <property type="molecule type" value="Genomic_DNA"/>
</dbReference>
<evidence type="ECO:0000313" key="3">
    <source>
        <dbReference type="Proteomes" id="UP000186437"/>
    </source>
</evidence>
<reference evidence="2 4" key="3">
    <citation type="submission" date="2018-06" db="EMBL/GenBank/DDBJ databases">
        <authorList>
            <consortium name="Pathogen Informatics"/>
            <person name="Doyle S."/>
        </authorList>
    </citation>
    <scope>NUCLEOTIDE SEQUENCE [LARGE SCALE GENOMIC DNA]</scope>
    <source>
        <strain evidence="2 4">NCTC12957</strain>
    </source>
</reference>
<dbReference type="RefSeq" id="WP_075098990.1">
    <property type="nucleotide sequence ID" value="NZ_UHEN01000001.1"/>
</dbReference>